<gene>
    <name evidence="2" type="ORF">JEU22_28885</name>
    <name evidence="3" type="ORF">M8C81_11560</name>
</gene>
<dbReference type="Pfam" id="PF12973">
    <property type="entry name" value="Cupin_7"/>
    <property type="match status" value="1"/>
</dbReference>
<dbReference type="EMBL" id="JAEHTE010000063">
    <property type="protein sequence ID" value="MBI6887933.1"/>
    <property type="molecule type" value="Genomic_DNA"/>
</dbReference>
<protein>
    <submittedName>
        <fullName evidence="2">2,4'-dihydroxyacetophenone dioxygenase family protein</fullName>
    </submittedName>
</protein>
<organism evidence="2 4">
    <name type="scientific">Pseudomonas putida</name>
    <name type="common">Arthrobacter siderocapsulatus</name>
    <dbReference type="NCBI Taxonomy" id="303"/>
    <lineage>
        <taxon>Bacteria</taxon>
        <taxon>Pseudomonadati</taxon>
        <taxon>Pseudomonadota</taxon>
        <taxon>Gammaproteobacteria</taxon>
        <taxon>Pseudomonadales</taxon>
        <taxon>Pseudomonadaceae</taxon>
        <taxon>Pseudomonas</taxon>
    </lineage>
</organism>
<dbReference type="AlphaFoldDB" id="A0A1X1A578"/>
<keyword evidence="2" id="KW-0223">Dioxygenase</keyword>
<dbReference type="EMBL" id="JAMHFX010000160">
    <property type="protein sequence ID" value="MCO1621235.1"/>
    <property type="molecule type" value="Genomic_DNA"/>
</dbReference>
<reference evidence="3" key="2">
    <citation type="submission" date="2022-05" db="EMBL/GenBank/DDBJ databases">
        <authorList>
            <person name="Yi M."/>
        </authorList>
    </citation>
    <scope>NUCLEOTIDE SEQUENCE</scope>
    <source>
        <strain evidence="3">DS2</strain>
    </source>
</reference>
<dbReference type="SUPFAM" id="SSF51182">
    <property type="entry name" value="RmlC-like cupins"/>
    <property type="match status" value="1"/>
</dbReference>
<evidence type="ECO:0000313" key="4">
    <source>
        <dbReference type="Proteomes" id="UP000637061"/>
    </source>
</evidence>
<dbReference type="Gene3D" id="2.60.120.10">
    <property type="entry name" value="Jelly Rolls"/>
    <property type="match status" value="1"/>
</dbReference>
<dbReference type="InterPro" id="IPR011051">
    <property type="entry name" value="RmlC_Cupin_sf"/>
</dbReference>
<reference evidence="3" key="3">
    <citation type="submission" date="2023-08" db="EMBL/GenBank/DDBJ databases">
        <title>Isolation, Identification, Denitrification Characteristics of A Highly Efficient Aerobic Denitrifying Bacterial Strain DS2.</title>
        <authorList>
            <person name="Wang H."/>
        </authorList>
    </citation>
    <scope>NUCLEOTIDE SEQUENCE</scope>
    <source>
        <strain evidence="3">DS2</strain>
    </source>
</reference>
<name>A0A1X1A578_PSEPU</name>
<feature type="domain" description="ChrR-like cupin" evidence="1">
    <location>
        <begin position="36"/>
        <end position="120"/>
    </location>
</feature>
<dbReference type="InterPro" id="IPR014710">
    <property type="entry name" value="RmlC-like_jellyroll"/>
</dbReference>
<dbReference type="Proteomes" id="UP001202943">
    <property type="component" value="Unassembled WGS sequence"/>
</dbReference>
<comment type="caution">
    <text evidence="2">The sequence shown here is derived from an EMBL/GenBank/DDBJ whole genome shotgun (WGS) entry which is preliminary data.</text>
</comment>
<evidence type="ECO:0000313" key="3">
    <source>
        <dbReference type="EMBL" id="MCO1621235.1"/>
    </source>
</evidence>
<keyword evidence="2" id="KW-0560">Oxidoreductase</keyword>
<dbReference type="Proteomes" id="UP000637061">
    <property type="component" value="Unassembled WGS sequence"/>
</dbReference>
<dbReference type="RefSeq" id="WP_021782944.1">
    <property type="nucleotide sequence ID" value="NZ_CP142110.1"/>
</dbReference>
<evidence type="ECO:0000313" key="2">
    <source>
        <dbReference type="EMBL" id="MBI6887933.1"/>
    </source>
</evidence>
<evidence type="ECO:0000259" key="1">
    <source>
        <dbReference type="Pfam" id="PF12973"/>
    </source>
</evidence>
<accession>A0A1X1A578</accession>
<dbReference type="CDD" id="cd20302">
    <property type="entry name" value="cupin_DAD"/>
    <property type="match status" value="1"/>
</dbReference>
<sequence length="173" mass="19326">MNTTLKPSIVQLPPEPHAAIVDRYGLHGGHIGTGEDESPWVPFGDCAAIRHLSFDVRTGSVCNILWVKGGGRIGTHRHRAAVSAVTLEGTWGYYEYDWVAKPGSFVFETPGTAHTLYSDDPQGMKALFWIHGPIEFFDEHGQHTETTDVFWFINHYVSHCEKHGLPINQALFL</sequence>
<dbReference type="GO" id="GO:0051213">
    <property type="term" value="F:dioxygenase activity"/>
    <property type="evidence" value="ECO:0007669"/>
    <property type="project" value="UniProtKB-KW"/>
</dbReference>
<proteinExistence type="predicted"/>
<dbReference type="InterPro" id="IPR025979">
    <property type="entry name" value="ChrR-like_cupin_dom"/>
</dbReference>
<reference evidence="2" key="1">
    <citation type="submission" date="2020-12" db="EMBL/GenBank/DDBJ databases">
        <title>Enhanced detection system for hospital associated transmission using whole genome sequencing surveillance.</title>
        <authorList>
            <person name="Harrison L.H."/>
            <person name="Van Tyne D."/>
            <person name="Marsh J.W."/>
            <person name="Griffith M.P."/>
            <person name="Snyder D.J."/>
            <person name="Cooper V.S."/>
            <person name="Mustapha M."/>
        </authorList>
    </citation>
    <scope>NUCLEOTIDE SEQUENCE</scope>
    <source>
        <strain evidence="2">PSB00042</strain>
    </source>
</reference>